<dbReference type="PROSITE" id="PS50975">
    <property type="entry name" value="ATP_GRASP"/>
    <property type="match status" value="1"/>
</dbReference>
<protein>
    <submittedName>
        <fullName evidence="3">Peptide ligase PGM1-related protein</fullName>
    </submittedName>
</protein>
<name>A0ABV5B4I3_9BACL</name>
<dbReference type="Gene3D" id="3.30.470.20">
    <property type="entry name" value="ATP-grasp fold, B domain"/>
    <property type="match status" value="1"/>
</dbReference>
<dbReference type="InterPro" id="IPR011761">
    <property type="entry name" value="ATP-grasp"/>
</dbReference>
<keyword evidence="1" id="KW-0067">ATP-binding</keyword>
<keyword evidence="1" id="KW-0547">Nucleotide-binding</keyword>
<dbReference type="InterPro" id="IPR040754">
    <property type="entry name" value="PreAtp-grasp"/>
</dbReference>
<evidence type="ECO:0000259" key="2">
    <source>
        <dbReference type="PROSITE" id="PS50975"/>
    </source>
</evidence>
<dbReference type="InterPro" id="IPR041356">
    <property type="entry name" value="PGM1_C"/>
</dbReference>
<dbReference type="InterPro" id="IPR003806">
    <property type="entry name" value="ATP-grasp_PylC-type"/>
</dbReference>
<reference evidence="3 4" key="1">
    <citation type="submission" date="2024-09" db="EMBL/GenBank/DDBJ databases">
        <authorList>
            <person name="Ruan L."/>
        </authorList>
    </citation>
    <scope>NUCLEOTIDE SEQUENCE [LARGE SCALE GENOMIC DNA]</scope>
    <source>
        <strain evidence="3 4">D33</strain>
    </source>
</reference>
<proteinExistence type="predicted"/>
<dbReference type="Pfam" id="PF18105">
    <property type="entry name" value="PGM1_C"/>
    <property type="match status" value="1"/>
</dbReference>
<evidence type="ECO:0000256" key="1">
    <source>
        <dbReference type="PROSITE-ProRule" id="PRU00409"/>
    </source>
</evidence>
<organism evidence="3 4">
    <name type="scientific">Paenibacillus terreus</name>
    <dbReference type="NCBI Taxonomy" id="1387834"/>
    <lineage>
        <taxon>Bacteria</taxon>
        <taxon>Bacillati</taxon>
        <taxon>Bacillota</taxon>
        <taxon>Bacilli</taxon>
        <taxon>Bacillales</taxon>
        <taxon>Paenibacillaceae</taxon>
        <taxon>Paenibacillus</taxon>
    </lineage>
</organism>
<dbReference type="SUPFAM" id="SSF56059">
    <property type="entry name" value="Glutathione synthetase ATP-binding domain-like"/>
    <property type="match status" value="1"/>
</dbReference>
<evidence type="ECO:0000313" key="3">
    <source>
        <dbReference type="EMBL" id="MFB5680601.1"/>
    </source>
</evidence>
<keyword evidence="4" id="KW-1185">Reference proteome</keyword>
<dbReference type="Pfam" id="PF02655">
    <property type="entry name" value="ATP-grasp_3"/>
    <property type="match status" value="1"/>
</dbReference>
<comment type="caution">
    <text evidence="3">The sequence shown here is derived from an EMBL/GenBank/DDBJ whole genome shotgun (WGS) entry which is preliminary data.</text>
</comment>
<keyword evidence="3" id="KW-0436">Ligase</keyword>
<gene>
    <name evidence="3" type="ORF">ACE3NQ_06725</name>
</gene>
<dbReference type="Pfam" id="PF18604">
    <property type="entry name" value="PreAtp-grasp"/>
    <property type="match status" value="1"/>
</dbReference>
<dbReference type="Proteomes" id="UP001580407">
    <property type="component" value="Unassembled WGS sequence"/>
</dbReference>
<sequence>MDLASDVNLLSALSRDRSQHVFVWLFNIGAEEVWHPGSRAIADPAEQTVVNRMEEMNLLLCRRQDILVLREQPQPHFLEMLQQMGFAIPRIEVPESSDPLTPITELVLADEGLLQRLRTESEAAGGAYLVPYAVTWKEEEVAARCSLTLLGADSDLCARVNDKIFSRRMAEDLGFPVTEGAVCRNETEVQEACGRIAAAAVSPVRFIIKQPHGASGKGMLLVEDLSRLNAVLNVMKRFAGRNSLADGWLVERWYGKQLDLNYQIYISPEGEVTMFSLKVQQLAGTVYTGSRMPAELEKGLEEEVRGCAEQLGVSLFAAGYSGIASIDGFVDEDGQLFPVIEINGRFTLSTYISFVSAVLGERRFLSRYYRVVSVEPLTYEALCALLRENGLLYGPEHREGVIVYTAGTLSAARLKQGFINRIFTLIAADNWEEAEDYARRLEWLFAVQQQVQARNSI</sequence>
<dbReference type="RefSeq" id="WP_375524398.1">
    <property type="nucleotide sequence ID" value="NZ_JBHILM010000005.1"/>
</dbReference>
<dbReference type="GO" id="GO:0016874">
    <property type="term" value="F:ligase activity"/>
    <property type="evidence" value="ECO:0007669"/>
    <property type="project" value="UniProtKB-KW"/>
</dbReference>
<feature type="domain" description="ATP-grasp" evidence="2">
    <location>
        <begin position="167"/>
        <end position="373"/>
    </location>
</feature>
<evidence type="ECO:0000313" key="4">
    <source>
        <dbReference type="Proteomes" id="UP001580407"/>
    </source>
</evidence>
<dbReference type="EMBL" id="JBHILM010000005">
    <property type="protein sequence ID" value="MFB5680601.1"/>
    <property type="molecule type" value="Genomic_DNA"/>
</dbReference>
<accession>A0ABV5B4I3</accession>